<keyword evidence="4" id="KW-1185">Reference proteome</keyword>
<dbReference type="GO" id="GO:0008168">
    <property type="term" value="F:methyltransferase activity"/>
    <property type="evidence" value="ECO:0007669"/>
    <property type="project" value="UniProtKB-KW"/>
</dbReference>
<gene>
    <name evidence="3" type="ORF">GCM10009811_14430</name>
</gene>
<dbReference type="EMBL" id="BAAAPO010000023">
    <property type="protein sequence ID" value="GAA1790620.1"/>
    <property type="molecule type" value="Genomic_DNA"/>
</dbReference>
<dbReference type="SUPFAM" id="SSF53335">
    <property type="entry name" value="S-adenosyl-L-methionine-dependent methyltransferases"/>
    <property type="match status" value="1"/>
</dbReference>
<protein>
    <submittedName>
        <fullName evidence="3">Methyltransferase</fullName>
    </submittedName>
</protein>
<organism evidence="3 4">
    <name type="scientific">Nostocoides veronense</name>
    <dbReference type="NCBI Taxonomy" id="330836"/>
    <lineage>
        <taxon>Bacteria</taxon>
        <taxon>Bacillati</taxon>
        <taxon>Actinomycetota</taxon>
        <taxon>Actinomycetes</taxon>
        <taxon>Micrococcales</taxon>
        <taxon>Intrasporangiaceae</taxon>
        <taxon>Nostocoides</taxon>
    </lineage>
</organism>
<sequence>MTTSAERDELEVLSPGAARLRRAVRVKGLSEAPHTVAHMTSERRRPRRGVETGLRTAAVWATVSALAEQRRQEVGRPLRVLDLGGGTGGMAVPLAQAGHEVIVVDPSPDALAALRRRAEEAGVSDTLRSTQGDADDLRTILRARVDLVTLHGALEVVDDPKATLDRISEIVVPGGHLSLVTAQRLAAVLARALAGQFGQARTVLDSDDGRYGASDPLPRRFDKSHVEALLTSSGFTVVDSHGVRLFSDLVPSVFLESDSERAALLELETAVATHPEFGLLGQIGSALHVVARRHN</sequence>
<keyword evidence="3" id="KW-0489">Methyltransferase</keyword>
<dbReference type="Pfam" id="PF13649">
    <property type="entry name" value="Methyltransf_25"/>
    <property type="match status" value="1"/>
</dbReference>
<keyword evidence="1" id="KW-0808">Transferase</keyword>
<proteinExistence type="predicted"/>
<evidence type="ECO:0000313" key="4">
    <source>
        <dbReference type="Proteomes" id="UP001499938"/>
    </source>
</evidence>
<reference evidence="4" key="1">
    <citation type="journal article" date="2019" name="Int. J. Syst. Evol. Microbiol.">
        <title>The Global Catalogue of Microorganisms (GCM) 10K type strain sequencing project: providing services to taxonomists for standard genome sequencing and annotation.</title>
        <authorList>
            <consortium name="The Broad Institute Genomics Platform"/>
            <consortium name="The Broad Institute Genome Sequencing Center for Infectious Disease"/>
            <person name="Wu L."/>
            <person name="Ma J."/>
        </authorList>
    </citation>
    <scope>NUCLEOTIDE SEQUENCE [LARGE SCALE GENOMIC DNA]</scope>
    <source>
        <strain evidence="4">JCM 15592</strain>
    </source>
</reference>
<dbReference type="Gene3D" id="3.40.50.150">
    <property type="entry name" value="Vaccinia Virus protein VP39"/>
    <property type="match status" value="1"/>
</dbReference>
<evidence type="ECO:0000256" key="1">
    <source>
        <dbReference type="ARBA" id="ARBA00022679"/>
    </source>
</evidence>
<name>A0ABP4XUG9_9MICO</name>
<dbReference type="InterPro" id="IPR041698">
    <property type="entry name" value="Methyltransf_25"/>
</dbReference>
<evidence type="ECO:0000259" key="2">
    <source>
        <dbReference type="Pfam" id="PF13649"/>
    </source>
</evidence>
<dbReference type="PANTHER" id="PTHR43861">
    <property type="entry name" value="TRANS-ACONITATE 2-METHYLTRANSFERASE-RELATED"/>
    <property type="match status" value="1"/>
</dbReference>
<dbReference type="Proteomes" id="UP001499938">
    <property type="component" value="Unassembled WGS sequence"/>
</dbReference>
<accession>A0ABP4XUG9</accession>
<dbReference type="GO" id="GO:0032259">
    <property type="term" value="P:methylation"/>
    <property type="evidence" value="ECO:0007669"/>
    <property type="project" value="UniProtKB-KW"/>
</dbReference>
<evidence type="ECO:0000313" key="3">
    <source>
        <dbReference type="EMBL" id="GAA1790620.1"/>
    </source>
</evidence>
<feature type="domain" description="Methyltransferase" evidence="2">
    <location>
        <begin position="80"/>
        <end position="175"/>
    </location>
</feature>
<dbReference type="InterPro" id="IPR029063">
    <property type="entry name" value="SAM-dependent_MTases_sf"/>
</dbReference>
<comment type="caution">
    <text evidence="3">The sequence shown here is derived from an EMBL/GenBank/DDBJ whole genome shotgun (WGS) entry which is preliminary data.</text>
</comment>
<dbReference type="CDD" id="cd02440">
    <property type="entry name" value="AdoMet_MTases"/>
    <property type="match status" value="1"/>
</dbReference>